<evidence type="ECO:0000313" key="4">
    <source>
        <dbReference type="Proteomes" id="UP001501079"/>
    </source>
</evidence>
<proteinExistence type="predicted"/>
<dbReference type="InterPro" id="IPR011576">
    <property type="entry name" value="Pyridox_Oxase_N"/>
</dbReference>
<feature type="domain" description="Pyridoxamine 5'-phosphate oxidase N-terminal" evidence="2">
    <location>
        <begin position="7"/>
        <end position="135"/>
    </location>
</feature>
<dbReference type="RefSeq" id="WP_344756992.1">
    <property type="nucleotide sequence ID" value="NZ_BAABBW010000006.1"/>
</dbReference>
<dbReference type="Pfam" id="PF01243">
    <property type="entry name" value="PNPOx_N"/>
    <property type="match status" value="1"/>
</dbReference>
<dbReference type="InterPro" id="IPR052019">
    <property type="entry name" value="F420H2_bilvrd_red/Heme_oxyg"/>
</dbReference>
<accession>A0ABP8ABB3</accession>
<evidence type="ECO:0000259" key="2">
    <source>
        <dbReference type="Pfam" id="PF01243"/>
    </source>
</evidence>
<dbReference type="Gene3D" id="2.30.110.10">
    <property type="entry name" value="Electron Transport, Fmn-binding Protein, Chain A"/>
    <property type="match status" value="1"/>
</dbReference>
<dbReference type="InterPro" id="IPR012349">
    <property type="entry name" value="Split_barrel_FMN-bd"/>
</dbReference>
<dbReference type="Proteomes" id="UP001501079">
    <property type="component" value="Unassembled WGS sequence"/>
</dbReference>
<keyword evidence="4" id="KW-1185">Reference proteome</keyword>
<keyword evidence="1" id="KW-0560">Oxidoreductase</keyword>
<comment type="caution">
    <text evidence="3">The sequence shown here is derived from an EMBL/GenBank/DDBJ whole genome shotgun (WGS) entry which is preliminary data.</text>
</comment>
<dbReference type="EMBL" id="BAABBW010000006">
    <property type="protein sequence ID" value="GAA4180983.1"/>
    <property type="molecule type" value="Genomic_DNA"/>
</dbReference>
<dbReference type="PANTHER" id="PTHR35176:SF2">
    <property type="entry name" value="F420H(2)-DEPENDENT REDUCTASE RV1155"/>
    <property type="match status" value="1"/>
</dbReference>
<dbReference type="SUPFAM" id="SSF50475">
    <property type="entry name" value="FMN-binding split barrel"/>
    <property type="match status" value="1"/>
</dbReference>
<sequence>MRLSEADARERLAAARSLRLATVGADSRPHLVPITFAVEGELIYTAVDFKPKSTRELRRLRNIEGNPRVALLADAYSDDWDTLWWVRVDGSAQVLTDADAMRHPIDVLAARYAQYRACRPDGPVIVIRAERWTGWTGAH</sequence>
<protein>
    <submittedName>
        <fullName evidence="3">TIGR03668 family PPOX class F420-dependent oxidoreductase</fullName>
    </submittedName>
</protein>
<organism evidence="3 4">
    <name type="scientific">Gryllotalpicola koreensis</name>
    <dbReference type="NCBI Taxonomy" id="993086"/>
    <lineage>
        <taxon>Bacteria</taxon>
        <taxon>Bacillati</taxon>
        <taxon>Actinomycetota</taxon>
        <taxon>Actinomycetes</taxon>
        <taxon>Micrococcales</taxon>
        <taxon>Microbacteriaceae</taxon>
        <taxon>Gryllotalpicola</taxon>
    </lineage>
</organism>
<dbReference type="NCBIfam" id="TIGR03668">
    <property type="entry name" value="Rv0121_F420"/>
    <property type="match status" value="1"/>
</dbReference>
<reference evidence="4" key="1">
    <citation type="journal article" date="2019" name="Int. J. Syst. Evol. Microbiol.">
        <title>The Global Catalogue of Microorganisms (GCM) 10K type strain sequencing project: providing services to taxonomists for standard genome sequencing and annotation.</title>
        <authorList>
            <consortium name="The Broad Institute Genomics Platform"/>
            <consortium name="The Broad Institute Genome Sequencing Center for Infectious Disease"/>
            <person name="Wu L."/>
            <person name="Ma J."/>
        </authorList>
    </citation>
    <scope>NUCLEOTIDE SEQUENCE [LARGE SCALE GENOMIC DNA]</scope>
    <source>
        <strain evidence="4">JCM 17591</strain>
    </source>
</reference>
<evidence type="ECO:0000313" key="3">
    <source>
        <dbReference type="EMBL" id="GAA4180983.1"/>
    </source>
</evidence>
<name>A0ABP8ABB3_9MICO</name>
<dbReference type="InterPro" id="IPR019967">
    <property type="entry name" value="F420-dep_enz_PPOX_Rv0121"/>
</dbReference>
<dbReference type="PANTHER" id="PTHR35176">
    <property type="entry name" value="HEME OXYGENASE HI_0854-RELATED"/>
    <property type="match status" value="1"/>
</dbReference>
<evidence type="ECO:0000256" key="1">
    <source>
        <dbReference type="ARBA" id="ARBA00023002"/>
    </source>
</evidence>
<gene>
    <name evidence="3" type="ORF">GCM10022287_35570</name>
</gene>